<keyword evidence="1 3" id="KW-0378">Hydrolase</keyword>
<proteinExistence type="predicted"/>
<evidence type="ECO:0000256" key="1">
    <source>
        <dbReference type="ARBA" id="ARBA00022801"/>
    </source>
</evidence>
<dbReference type="RefSeq" id="WP_152810814.1">
    <property type="nucleotide sequence ID" value="NZ_WHNW01000012.1"/>
</dbReference>
<keyword evidence="4" id="KW-1185">Reference proteome</keyword>
<dbReference type="PANTHER" id="PTHR46018:SF2">
    <property type="entry name" value="ZINC PHOSPHODIESTERASE ELAC PROTEIN 1"/>
    <property type="match status" value="1"/>
</dbReference>
<dbReference type="InterPro" id="IPR001279">
    <property type="entry name" value="Metallo-B-lactamas"/>
</dbReference>
<sequence length="324" mass="35220">MKMVWQRLGYVGGSFLAMLVMLIMLVSPVRADDSQSQTCQQANVALQVLGSGGPEIDDGRASTAYLLWVGGKAKVMIDMGGGSAWRFEQSGANLADLDAVLFTHFHVDHSADFPVFVKAGFFTERTQNLPIYGPDNQGKGDLLVNSTVFVDRLFDKERGVYPYLSGYFDANRQTPFNYIAHDVPVSGDALYTAKPAPGLDISGIPVNHGFLPAMAWRIDVAGKSVTISGDMNGERQTLERLAKGTDLLVAHAAIHEHTQGAGAFLHMKPTTIGRIAKQANAKKVVLSHFMNRSQNRMEAMTAGIRAHYQGALAFATDLSCWVID</sequence>
<evidence type="ECO:0000313" key="4">
    <source>
        <dbReference type="Proteomes" id="UP000471298"/>
    </source>
</evidence>
<dbReference type="Pfam" id="PF12706">
    <property type="entry name" value="Lactamase_B_2"/>
    <property type="match status" value="1"/>
</dbReference>
<dbReference type="AlphaFoldDB" id="A0A6N7EVN4"/>
<protein>
    <submittedName>
        <fullName evidence="3">MBL fold metallo-hydrolase</fullName>
    </submittedName>
</protein>
<dbReference type="CDD" id="cd07719">
    <property type="entry name" value="arylsulfatase_AtsA-like_MBL-fold"/>
    <property type="match status" value="1"/>
</dbReference>
<reference evidence="3 4" key="1">
    <citation type="submission" date="2019-10" db="EMBL/GenBank/DDBJ databases">
        <title>Cardiobacteriales fam. a chemoheterotrophic member of the order Cardiobacteriales, and proposal of Cardiobacteriales fam. nov.</title>
        <authorList>
            <person name="Wang C."/>
        </authorList>
    </citation>
    <scope>NUCLEOTIDE SEQUENCE [LARGE SCALE GENOMIC DNA]</scope>
    <source>
        <strain evidence="3 4">ML27</strain>
    </source>
</reference>
<dbReference type="Gene3D" id="3.60.15.10">
    <property type="entry name" value="Ribonuclease Z/Hydroxyacylglutathione hydrolase-like"/>
    <property type="match status" value="1"/>
</dbReference>
<gene>
    <name evidence="3" type="ORF">GCU85_08810</name>
</gene>
<dbReference type="EMBL" id="WHNW01000012">
    <property type="protein sequence ID" value="MPV86824.1"/>
    <property type="molecule type" value="Genomic_DNA"/>
</dbReference>
<dbReference type="InterPro" id="IPR044094">
    <property type="entry name" value="AtsA-like_MBL-fold"/>
</dbReference>
<dbReference type="Proteomes" id="UP000471298">
    <property type="component" value="Unassembled WGS sequence"/>
</dbReference>
<dbReference type="SUPFAM" id="SSF56281">
    <property type="entry name" value="Metallo-hydrolase/oxidoreductase"/>
    <property type="match status" value="1"/>
</dbReference>
<evidence type="ECO:0000313" key="3">
    <source>
        <dbReference type="EMBL" id="MPV86824.1"/>
    </source>
</evidence>
<feature type="domain" description="Metallo-beta-lactamase" evidence="2">
    <location>
        <begin position="61"/>
        <end position="288"/>
    </location>
</feature>
<dbReference type="InterPro" id="IPR036866">
    <property type="entry name" value="RibonucZ/Hydroxyglut_hydro"/>
</dbReference>
<accession>A0A6N7EVN4</accession>
<dbReference type="InParanoid" id="A0A6N7EVN4"/>
<evidence type="ECO:0000259" key="2">
    <source>
        <dbReference type="SMART" id="SM00849"/>
    </source>
</evidence>
<dbReference type="GO" id="GO:0042781">
    <property type="term" value="F:3'-tRNA processing endoribonuclease activity"/>
    <property type="evidence" value="ECO:0007669"/>
    <property type="project" value="TreeGrafter"/>
</dbReference>
<name>A0A6N7EVN4_9GAMM</name>
<dbReference type="PANTHER" id="PTHR46018">
    <property type="entry name" value="ZINC PHOSPHODIESTERASE ELAC PROTEIN 1"/>
    <property type="match status" value="1"/>
</dbReference>
<comment type="caution">
    <text evidence="3">The sequence shown here is derived from an EMBL/GenBank/DDBJ whole genome shotgun (WGS) entry which is preliminary data.</text>
</comment>
<dbReference type="SMART" id="SM00849">
    <property type="entry name" value="Lactamase_B"/>
    <property type="match status" value="1"/>
</dbReference>
<organism evidence="3 4">
    <name type="scientific">Ostreibacterium oceani</name>
    <dbReference type="NCBI Taxonomy" id="2654998"/>
    <lineage>
        <taxon>Bacteria</taxon>
        <taxon>Pseudomonadati</taxon>
        <taxon>Pseudomonadota</taxon>
        <taxon>Gammaproteobacteria</taxon>
        <taxon>Cardiobacteriales</taxon>
        <taxon>Ostreibacteriaceae</taxon>
        <taxon>Ostreibacterium</taxon>
    </lineage>
</organism>